<dbReference type="RefSeq" id="WP_097545197.1">
    <property type="nucleotide sequence ID" value="NZ_NWSK01000031.1"/>
</dbReference>
<reference evidence="1 2" key="1">
    <citation type="submission" date="2017-09" db="EMBL/GenBank/DDBJ databases">
        <title>Comparative genomics of rhizobia isolated from Phaseolus vulgaris in China.</title>
        <authorList>
            <person name="Tong W."/>
        </authorList>
    </citation>
    <scope>NUCLEOTIDE SEQUENCE [LARGE SCALE GENOMIC DNA]</scope>
    <source>
        <strain evidence="1 2">Y27</strain>
    </source>
</reference>
<gene>
    <name evidence="1" type="ORF">CO662_32875</name>
</gene>
<evidence type="ECO:0008006" key="3">
    <source>
        <dbReference type="Google" id="ProtNLM"/>
    </source>
</evidence>
<proteinExistence type="predicted"/>
<organism evidence="1 2">
    <name type="scientific">Rhizobium anhuiense</name>
    <dbReference type="NCBI Taxonomy" id="1184720"/>
    <lineage>
        <taxon>Bacteria</taxon>
        <taxon>Pseudomonadati</taxon>
        <taxon>Pseudomonadota</taxon>
        <taxon>Alphaproteobacteria</taxon>
        <taxon>Hyphomicrobiales</taxon>
        <taxon>Rhizobiaceae</taxon>
        <taxon>Rhizobium/Agrobacterium group</taxon>
        <taxon>Rhizobium</taxon>
    </lineage>
</organism>
<accession>A0ABX4IY35</accession>
<evidence type="ECO:0000313" key="1">
    <source>
        <dbReference type="EMBL" id="PDS47835.1"/>
    </source>
</evidence>
<dbReference type="Proteomes" id="UP000219972">
    <property type="component" value="Unassembled WGS sequence"/>
</dbReference>
<keyword evidence="2" id="KW-1185">Reference proteome</keyword>
<protein>
    <recommendedName>
        <fullName evidence="3">Lipid A biosynthesis lauroyl acyltransferase</fullName>
    </recommendedName>
</protein>
<sequence>MVEEVVVVRRHFRADVSKSAEFQLADNAAYVQSIIDCVLEIPEFQGSDHIRRYFKPAVEGGRSIIFATAHWGNYLKTFNLIGNSFPEGAKFVALRGDRWNDDEDRLWAEINRRSVNSIYIHRVLDRGSLIKVIRDLKAGVNAFLLFDLFSKFGKTAPLRIFEWEVNFTNRWIDMAYKSGSIVCLLKPISLHRQAPQVHSVMDAIGFSAAGSFMDACMSSCAKCLEELILEDPDFWFMWKDLDQYMSLPIQTDRDAFD</sequence>
<comment type="caution">
    <text evidence="1">The sequence shown here is derived from an EMBL/GenBank/DDBJ whole genome shotgun (WGS) entry which is preliminary data.</text>
</comment>
<name>A0ABX4IY35_9HYPH</name>
<evidence type="ECO:0000313" key="2">
    <source>
        <dbReference type="Proteomes" id="UP000219972"/>
    </source>
</evidence>
<dbReference type="EMBL" id="NWSL01000036">
    <property type="protein sequence ID" value="PDS47835.1"/>
    <property type="molecule type" value="Genomic_DNA"/>
</dbReference>